<evidence type="ECO:0000256" key="5">
    <source>
        <dbReference type="ARBA" id="ARBA00022989"/>
    </source>
</evidence>
<keyword evidence="2 8" id="KW-0812">Transmembrane</keyword>
<dbReference type="GO" id="GO:0005524">
    <property type="term" value="F:ATP binding"/>
    <property type="evidence" value="ECO:0007669"/>
    <property type="project" value="UniProtKB-KW"/>
</dbReference>
<dbReference type="Pfam" id="PF00664">
    <property type="entry name" value="ABC_membrane"/>
    <property type="match status" value="1"/>
</dbReference>
<dbReference type="Pfam" id="PF00005">
    <property type="entry name" value="ABC_tran"/>
    <property type="match status" value="1"/>
</dbReference>
<dbReference type="InterPro" id="IPR003439">
    <property type="entry name" value="ABC_transporter-like_ATP-bd"/>
</dbReference>
<comment type="caution">
    <text evidence="11">The sequence shown here is derived from an EMBL/GenBank/DDBJ whole genome shotgun (WGS) entry which is preliminary data.</text>
</comment>
<feature type="domain" description="ABC transporter" evidence="9">
    <location>
        <begin position="508"/>
        <end position="742"/>
    </location>
</feature>
<dbReference type="InterPro" id="IPR036640">
    <property type="entry name" value="ABC1_TM_sf"/>
</dbReference>
<gene>
    <name evidence="11" type="ORF">J2W91_002691</name>
</gene>
<sequence length="744" mass="83217">MSSKNNKHIKNEDTVDTVHADGSKGTEINREMITADGMRVNHTNENDTINEGDVKNEIYIPHEREDKQAEEREDKQAEEQDEKKVASLAAVWPVIYRWMKPYGLAVAILLIFIAADAVFDWGLAFVQGFFVDAIQDGGQQRLNSTAIIFVAILGGFIVLLAMHRYVLVWLKESMHRDMSMDLLKLLNRMPYAWVRRQKSGDVMLRIKEDTKHGAEVVEAIAEGVTVVFIIALSLGYLYRADAWVAVIALISSAAIWFTARLYDERIVRLSDEVESREGESQQQIQQYVEGIPVIQTYHAAPWFLTRFRTQQQSLNRVQAKLQMMLSMSDNVAMAVFGLAQLAALFLIALSAARGTLSPGMVVASSLLFELVVWPVLGLSSQWSQMQSSVGAFGRISAWLERADKMAEKMDVSKEIQETNIQARGILLNRKSDEALDVATEKVPDQVLDKTLENNLNKTLDAVGDSERYKHEPNNAEKQSPWGALSHEQGIAEQTAYQIKNQESELVMLRLRQVTVSDEESGRTILEQITLNLVPGELVAVVGASGAGKSTLCQVCAGLIEPTTGNVMLHNKEVTQYLAMDSQSTVTYMPQTPTFFTGTMAENIRLGRDVALDKVKLAAEQAGLHEFIEAQEGQYEALMQEKGANLSGGQQQRLSLARLFLRTSDVYILDEPTSSLDVQTEHHVMKHLLTFMKGKIGLLVTHRMEVAQQCPRILVMDQGRIVEDGTHEQLMESKGLYYHMNGKNS</sequence>
<comment type="subcellular location">
    <subcellularLocation>
        <location evidence="1">Cell membrane</location>
        <topology evidence="1">Multi-pass membrane protein</topology>
    </subcellularLocation>
</comment>
<keyword evidence="6 8" id="KW-0472">Membrane</keyword>
<feature type="compositionally biased region" description="Basic and acidic residues" evidence="7">
    <location>
        <begin position="464"/>
        <end position="474"/>
    </location>
</feature>
<dbReference type="SUPFAM" id="SSF90123">
    <property type="entry name" value="ABC transporter transmembrane region"/>
    <property type="match status" value="1"/>
</dbReference>
<evidence type="ECO:0000256" key="7">
    <source>
        <dbReference type="SAM" id="MobiDB-lite"/>
    </source>
</evidence>
<feature type="region of interest" description="Disordered" evidence="7">
    <location>
        <begin position="462"/>
        <end position="482"/>
    </location>
</feature>
<evidence type="ECO:0000313" key="12">
    <source>
        <dbReference type="Proteomes" id="UP001254832"/>
    </source>
</evidence>
<feature type="transmembrane region" description="Helical" evidence="8">
    <location>
        <begin position="216"/>
        <end position="236"/>
    </location>
</feature>
<dbReference type="CDD" id="cd07346">
    <property type="entry name" value="ABC_6TM_exporters"/>
    <property type="match status" value="1"/>
</dbReference>
<feature type="transmembrane region" description="Helical" evidence="8">
    <location>
        <begin position="102"/>
        <end position="126"/>
    </location>
</feature>
<dbReference type="InterPro" id="IPR011527">
    <property type="entry name" value="ABC1_TM_dom"/>
</dbReference>
<evidence type="ECO:0000256" key="3">
    <source>
        <dbReference type="ARBA" id="ARBA00022741"/>
    </source>
</evidence>
<evidence type="ECO:0000256" key="6">
    <source>
        <dbReference type="ARBA" id="ARBA00023136"/>
    </source>
</evidence>
<dbReference type="PROSITE" id="PS00211">
    <property type="entry name" value="ABC_TRANSPORTER_1"/>
    <property type="match status" value="1"/>
</dbReference>
<dbReference type="Gene3D" id="3.40.50.300">
    <property type="entry name" value="P-loop containing nucleotide triphosphate hydrolases"/>
    <property type="match status" value="1"/>
</dbReference>
<feature type="domain" description="ABC transmembrane type-1" evidence="10">
    <location>
        <begin position="107"/>
        <end position="387"/>
    </location>
</feature>
<dbReference type="AlphaFoldDB" id="A0AAP5H536"/>
<dbReference type="InterPro" id="IPR039421">
    <property type="entry name" value="Type_1_exporter"/>
</dbReference>
<dbReference type="Proteomes" id="UP001254832">
    <property type="component" value="Unassembled WGS sequence"/>
</dbReference>
<dbReference type="PANTHER" id="PTHR43394">
    <property type="entry name" value="ATP-DEPENDENT PERMEASE MDL1, MITOCHONDRIAL"/>
    <property type="match status" value="1"/>
</dbReference>
<feature type="transmembrane region" description="Helical" evidence="8">
    <location>
        <begin position="242"/>
        <end position="262"/>
    </location>
</feature>
<keyword evidence="4" id="KW-0067">ATP-binding</keyword>
<feature type="region of interest" description="Disordered" evidence="7">
    <location>
        <begin position="1"/>
        <end position="80"/>
    </location>
</feature>
<feature type="transmembrane region" description="Helical" evidence="8">
    <location>
        <begin position="146"/>
        <end position="170"/>
    </location>
</feature>
<dbReference type="GO" id="GO:0016887">
    <property type="term" value="F:ATP hydrolysis activity"/>
    <property type="evidence" value="ECO:0007669"/>
    <property type="project" value="InterPro"/>
</dbReference>
<evidence type="ECO:0000256" key="2">
    <source>
        <dbReference type="ARBA" id="ARBA00022692"/>
    </source>
</evidence>
<feature type="compositionally biased region" description="Basic and acidic residues" evidence="7">
    <location>
        <begin position="52"/>
        <end position="80"/>
    </location>
</feature>
<organism evidence="11 12">
    <name type="scientific">Paenibacillus amylolyticus</name>
    <dbReference type="NCBI Taxonomy" id="1451"/>
    <lineage>
        <taxon>Bacteria</taxon>
        <taxon>Bacillati</taxon>
        <taxon>Bacillota</taxon>
        <taxon>Bacilli</taxon>
        <taxon>Bacillales</taxon>
        <taxon>Paenibacillaceae</taxon>
        <taxon>Paenibacillus</taxon>
    </lineage>
</organism>
<dbReference type="InterPro" id="IPR017871">
    <property type="entry name" value="ABC_transporter-like_CS"/>
</dbReference>
<evidence type="ECO:0000313" key="11">
    <source>
        <dbReference type="EMBL" id="MDR6724229.1"/>
    </source>
</evidence>
<dbReference type="PROSITE" id="PS50893">
    <property type="entry name" value="ABC_TRANSPORTER_2"/>
    <property type="match status" value="1"/>
</dbReference>
<feature type="transmembrane region" description="Helical" evidence="8">
    <location>
        <begin position="331"/>
        <end position="352"/>
    </location>
</feature>
<evidence type="ECO:0000259" key="10">
    <source>
        <dbReference type="PROSITE" id="PS50929"/>
    </source>
</evidence>
<keyword evidence="5 8" id="KW-1133">Transmembrane helix</keyword>
<feature type="compositionally biased region" description="Basic and acidic residues" evidence="7">
    <location>
        <begin position="9"/>
        <end position="30"/>
    </location>
</feature>
<keyword evidence="3" id="KW-0547">Nucleotide-binding</keyword>
<evidence type="ECO:0000256" key="8">
    <source>
        <dbReference type="SAM" id="Phobius"/>
    </source>
</evidence>
<dbReference type="InterPro" id="IPR027417">
    <property type="entry name" value="P-loop_NTPase"/>
</dbReference>
<dbReference type="SMART" id="SM00382">
    <property type="entry name" value="AAA"/>
    <property type="match status" value="1"/>
</dbReference>
<dbReference type="GO" id="GO:0015421">
    <property type="term" value="F:ABC-type oligopeptide transporter activity"/>
    <property type="evidence" value="ECO:0007669"/>
    <property type="project" value="TreeGrafter"/>
</dbReference>
<protein>
    <submittedName>
        <fullName evidence="11">ABC-type multidrug transport system fused ATPase/permease subunit</fullName>
    </submittedName>
</protein>
<accession>A0AAP5H536</accession>
<evidence type="ECO:0000256" key="1">
    <source>
        <dbReference type="ARBA" id="ARBA00004651"/>
    </source>
</evidence>
<dbReference type="PANTHER" id="PTHR43394:SF1">
    <property type="entry name" value="ATP-BINDING CASSETTE SUB-FAMILY B MEMBER 10, MITOCHONDRIAL"/>
    <property type="match status" value="1"/>
</dbReference>
<dbReference type="RefSeq" id="WP_310140195.1">
    <property type="nucleotide sequence ID" value="NZ_JAVDTR010000006.1"/>
</dbReference>
<reference evidence="11" key="1">
    <citation type="submission" date="2023-07" db="EMBL/GenBank/DDBJ databases">
        <title>Sorghum-associated microbial communities from plants grown in Nebraska, USA.</title>
        <authorList>
            <person name="Schachtman D."/>
        </authorList>
    </citation>
    <scope>NUCLEOTIDE SEQUENCE</scope>
    <source>
        <strain evidence="11">BE80</strain>
    </source>
</reference>
<dbReference type="SUPFAM" id="SSF52540">
    <property type="entry name" value="P-loop containing nucleoside triphosphate hydrolases"/>
    <property type="match status" value="1"/>
</dbReference>
<dbReference type="PROSITE" id="PS50929">
    <property type="entry name" value="ABC_TM1F"/>
    <property type="match status" value="1"/>
</dbReference>
<evidence type="ECO:0000256" key="4">
    <source>
        <dbReference type="ARBA" id="ARBA00022840"/>
    </source>
</evidence>
<proteinExistence type="predicted"/>
<dbReference type="EMBL" id="JAVDTR010000006">
    <property type="protein sequence ID" value="MDR6724229.1"/>
    <property type="molecule type" value="Genomic_DNA"/>
</dbReference>
<dbReference type="GO" id="GO:0005886">
    <property type="term" value="C:plasma membrane"/>
    <property type="evidence" value="ECO:0007669"/>
    <property type="project" value="UniProtKB-SubCell"/>
</dbReference>
<name>A0AAP5H536_PAEAM</name>
<dbReference type="Gene3D" id="1.20.1560.10">
    <property type="entry name" value="ABC transporter type 1, transmembrane domain"/>
    <property type="match status" value="1"/>
</dbReference>
<evidence type="ECO:0000259" key="9">
    <source>
        <dbReference type="PROSITE" id="PS50893"/>
    </source>
</evidence>
<dbReference type="InterPro" id="IPR003593">
    <property type="entry name" value="AAA+_ATPase"/>
</dbReference>